<dbReference type="Pfam" id="PF13692">
    <property type="entry name" value="Glyco_trans_1_4"/>
    <property type="match status" value="1"/>
</dbReference>
<accession>A0A540LMZ1</accession>
<keyword evidence="2" id="KW-1185">Reference proteome</keyword>
<dbReference type="PANTHER" id="PTHR47778">
    <property type="entry name" value="BNAA05G14870D PROTEIN"/>
    <property type="match status" value="1"/>
</dbReference>
<organism evidence="1 2">
    <name type="scientific">Malus baccata</name>
    <name type="common">Siberian crab apple</name>
    <name type="synonym">Pyrus baccata</name>
    <dbReference type="NCBI Taxonomy" id="106549"/>
    <lineage>
        <taxon>Eukaryota</taxon>
        <taxon>Viridiplantae</taxon>
        <taxon>Streptophyta</taxon>
        <taxon>Embryophyta</taxon>
        <taxon>Tracheophyta</taxon>
        <taxon>Spermatophyta</taxon>
        <taxon>Magnoliopsida</taxon>
        <taxon>eudicotyledons</taxon>
        <taxon>Gunneridae</taxon>
        <taxon>Pentapetalae</taxon>
        <taxon>rosids</taxon>
        <taxon>fabids</taxon>
        <taxon>Rosales</taxon>
        <taxon>Rosaceae</taxon>
        <taxon>Amygdaloideae</taxon>
        <taxon>Maleae</taxon>
        <taxon>Malus</taxon>
    </lineage>
</organism>
<comment type="caution">
    <text evidence="1">The sequence shown here is derived from an EMBL/GenBank/DDBJ whole genome shotgun (WGS) entry which is preliminary data.</text>
</comment>
<protein>
    <submittedName>
        <fullName evidence="1">Uncharacterized protein</fullName>
    </submittedName>
</protein>
<dbReference type="EMBL" id="VIEB01000524">
    <property type="protein sequence ID" value="TQD87843.1"/>
    <property type="molecule type" value="Genomic_DNA"/>
</dbReference>
<dbReference type="PANTHER" id="PTHR47778:SF2">
    <property type="entry name" value="GLYCOSYL TRANSFERASE FAMILY 1 DOMAIN-CONTAINING PROTEIN"/>
    <property type="match status" value="1"/>
</dbReference>
<dbReference type="AlphaFoldDB" id="A0A540LMZ1"/>
<name>A0A540LMZ1_MALBA</name>
<reference evidence="1 2" key="1">
    <citation type="journal article" date="2019" name="G3 (Bethesda)">
        <title>Sequencing of a Wild Apple (Malus baccata) Genome Unravels the Differences Between Cultivated and Wild Apple Species Regarding Disease Resistance and Cold Tolerance.</title>
        <authorList>
            <person name="Chen X."/>
        </authorList>
    </citation>
    <scope>NUCLEOTIDE SEQUENCE [LARGE SCALE GENOMIC DNA]</scope>
    <source>
        <strain evidence="2">cv. Shandingzi</strain>
        <tissue evidence="1">Leaves</tissue>
    </source>
</reference>
<evidence type="ECO:0000313" key="1">
    <source>
        <dbReference type="EMBL" id="TQD87843.1"/>
    </source>
</evidence>
<proteinExistence type="predicted"/>
<gene>
    <name evidence="1" type="ORF">C1H46_026613</name>
</gene>
<dbReference type="Gene3D" id="3.40.50.2000">
    <property type="entry name" value="Glycogen Phosphorylase B"/>
    <property type="match status" value="1"/>
</dbReference>
<evidence type="ECO:0000313" key="2">
    <source>
        <dbReference type="Proteomes" id="UP000315295"/>
    </source>
</evidence>
<dbReference type="Proteomes" id="UP000315295">
    <property type="component" value="Unassembled WGS sequence"/>
</dbReference>
<dbReference type="STRING" id="106549.A0A540LMZ1"/>
<sequence>MAELARRRIKVLEDKGKQSFKTAMKADLVIAGSAVCASWIELLGFLSQHSNLSKSVLWTPATTRVAALYSAADVYVMNSQGLGETFGRVTIEAMAFGLPVLGTEAGGTKEIVEHNVTGLLHPVGHDGTRGLAENLRFLLKICAIKAFHLTIDVTFHRH</sequence>
<dbReference type="CDD" id="cd03801">
    <property type="entry name" value="GT4_PimA-like"/>
    <property type="match status" value="1"/>
</dbReference>
<dbReference type="SUPFAM" id="SSF53756">
    <property type="entry name" value="UDP-Glycosyltransferase/glycogen phosphorylase"/>
    <property type="match status" value="1"/>
</dbReference>